<dbReference type="PANTHER" id="PTHR47074:SF48">
    <property type="entry name" value="POLYNUCLEOTIDYL TRANSFERASE, RIBONUCLEASE H-LIKE SUPERFAMILY PROTEIN"/>
    <property type="match status" value="1"/>
</dbReference>
<protein>
    <recommendedName>
        <fullName evidence="1">RNase H type-1 domain-containing protein</fullName>
    </recommendedName>
</protein>
<dbReference type="InterPro" id="IPR044730">
    <property type="entry name" value="RNase_H-like_dom_plant"/>
</dbReference>
<gene>
    <name evidence="2" type="ORF">Dsin_004258</name>
</gene>
<dbReference type="AlphaFoldDB" id="A0AAE0BAP3"/>
<dbReference type="Proteomes" id="UP001281410">
    <property type="component" value="Unassembled WGS sequence"/>
</dbReference>
<dbReference type="GO" id="GO:0004523">
    <property type="term" value="F:RNA-DNA hybrid ribonuclease activity"/>
    <property type="evidence" value="ECO:0007669"/>
    <property type="project" value="InterPro"/>
</dbReference>
<reference evidence="2" key="1">
    <citation type="journal article" date="2023" name="Plant J.">
        <title>Genome sequences and population genomics provide insights into the demographic history, inbreeding, and mutation load of two 'living fossil' tree species of Dipteronia.</title>
        <authorList>
            <person name="Feng Y."/>
            <person name="Comes H.P."/>
            <person name="Chen J."/>
            <person name="Zhu S."/>
            <person name="Lu R."/>
            <person name="Zhang X."/>
            <person name="Li P."/>
            <person name="Qiu J."/>
            <person name="Olsen K.M."/>
            <person name="Qiu Y."/>
        </authorList>
    </citation>
    <scope>NUCLEOTIDE SEQUENCE</scope>
    <source>
        <strain evidence="2">NBL</strain>
    </source>
</reference>
<sequence>MGFPVRWVRLVMDCVSTVTYSFNLNGDICGNIVPTRGLRQGDPLSPYLFILCAEGLSSLINEAQTRGDISGFKSHLFQIALVTGSHTWLVLTRLGVNKVGCHETYLGQSCFSCRNKRKLFATIVDQVSHKIKDFGGEGMRITGKFIGVLGPVYVRRNDRGLGFRDLEVFNKALLAKQCSRTIKNPDSLASRILKGIIEKGLCWRVGNGTSIRIYKDNWVPRSWNSKIIYASMLGDDAMVNELLLPSGGWDLQKLNANFLQCDVEDILKILIGAKNNKDIITWQFEGSGGYWLGRQSIARVGPSNTSTGMQWLWGLQNAFVHNGGNQNYLEVYFWSYNYTKTCAKTSVKPNSRSDAAYRKELRWKVPHFGNYKVNFSAWAILGRRKIGIGIIIRNGVGDVMASCAQAIDRIFNGKVAGIVAMFKGILFSLDCGLRPCVFESDCLSVVDCISSGNFCKANFGHILDNISDLEKNNYRMDFKAISKAANRVARRLARIGTDYEENKFWMESVPDNVRNLVEADLLR</sequence>
<organism evidence="2 3">
    <name type="scientific">Dipteronia sinensis</name>
    <dbReference type="NCBI Taxonomy" id="43782"/>
    <lineage>
        <taxon>Eukaryota</taxon>
        <taxon>Viridiplantae</taxon>
        <taxon>Streptophyta</taxon>
        <taxon>Embryophyta</taxon>
        <taxon>Tracheophyta</taxon>
        <taxon>Spermatophyta</taxon>
        <taxon>Magnoliopsida</taxon>
        <taxon>eudicotyledons</taxon>
        <taxon>Gunneridae</taxon>
        <taxon>Pentapetalae</taxon>
        <taxon>rosids</taxon>
        <taxon>malvids</taxon>
        <taxon>Sapindales</taxon>
        <taxon>Sapindaceae</taxon>
        <taxon>Hippocastanoideae</taxon>
        <taxon>Acereae</taxon>
        <taxon>Dipteronia</taxon>
    </lineage>
</organism>
<evidence type="ECO:0000259" key="1">
    <source>
        <dbReference type="Pfam" id="PF13456"/>
    </source>
</evidence>
<keyword evidence="3" id="KW-1185">Reference proteome</keyword>
<evidence type="ECO:0000313" key="2">
    <source>
        <dbReference type="EMBL" id="KAK3232377.1"/>
    </source>
</evidence>
<dbReference type="InterPro" id="IPR036397">
    <property type="entry name" value="RNaseH_sf"/>
</dbReference>
<feature type="domain" description="RNase H type-1" evidence="1">
    <location>
        <begin position="385"/>
        <end position="494"/>
    </location>
</feature>
<name>A0AAE0BAP3_9ROSI</name>
<dbReference type="GO" id="GO:0003676">
    <property type="term" value="F:nucleic acid binding"/>
    <property type="evidence" value="ECO:0007669"/>
    <property type="project" value="InterPro"/>
</dbReference>
<dbReference type="Pfam" id="PF13456">
    <property type="entry name" value="RVT_3"/>
    <property type="match status" value="1"/>
</dbReference>
<dbReference type="CDD" id="cd06222">
    <property type="entry name" value="RNase_H_like"/>
    <property type="match status" value="1"/>
</dbReference>
<comment type="caution">
    <text evidence="2">The sequence shown here is derived from an EMBL/GenBank/DDBJ whole genome shotgun (WGS) entry which is preliminary data.</text>
</comment>
<dbReference type="EMBL" id="JANJYJ010000001">
    <property type="protein sequence ID" value="KAK3232377.1"/>
    <property type="molecule type" value="Genomic_DNA"/>
</dbReference>
<accession>A0AAE0BAP3</accession>
<dbReference type="InterPro" id="IPR002156">
    <property type="entry name" value="RNaseH_domain"/>
</dbReference>
<dbReference type="PANTHER" id="PTHR47074">
    <property type="entry name" value="BNAC02G40300D PROTEIN"/>
    <property type="match status" value="1"/>
</dbReference>
<dbReference type="InterPro" id="IPR052929">
    <property type="entry name" value="RNase_H-like_EbsB-rel"/>
</dbReference>
<proteinExistence type="predicted"/>
<evidence type="ECO:0000313" key="3">
    <source>
        <dbReference type="Proteomes" id="UP001281410"/>
    </source>
</evidence>
<dbReference type="Gene3D" id="3.30.420.10">
    <property type="entry name" value="Ribonuclease H-like superfamily/Ribonuclease H"/>
    <property type="match status" value="1"/>
</dbReference>